<accession>A0A1V8TA37</accession>
<proteinExistence type="inferred from homology"/>
<dbReference type="InterPro" id="IPR050732">
    <property type="entry name" value="Beta-glucan_modifiers"/>
</dbReference>
<evidence type="ECO:0000256" key="5">
    <source>
        <dbReference type="ARBA" id="ARBA00022729"/>
    </source>
</evidence>
<comment type="subcellular location">
    <subcellularLocation>
        <location evidence="1">Secreted</location>
        <location evidence="1">Cell wall</location>
    </subcellularLocation>
</comment>
<dbReference type="PANTHER" id="PTHR16631">
    <property type="entry name" value="GLUCAN 1,3-BETA-GLUCOSIDASE"/>
    <property type="match status" value="1"/>
</dbReference>
<keyword evidence="8" id="KW-0326">Glycosidase</keyword>
<keyword evidence="4" id="KW-0964">Secreted</keyword>
<organism evidence="11 12">
    <name type="scientific">Cryoendolithus antarcticus</name>
    <dbReference type="NCBI Taxonomy" id="1507870"/>
    <lineage>
        <taxon>Eukaryota</taxon>
        <taxon>Fungi</taxon>
        <taxon>Dikarya</taxon>
        <taxon>Ascomycota</taxon>
        <taxon>Pezizomycotina</taxon>
        <taxon>Dothideomycetes</taxon>
        <taxon>Dothideomycetidae</taxon>
        <taxon>Cladosporiales</taxon>
        <taxon>Cladosporiaceae</taxon>
        <taxon>Cryoendolithus</taxon>
    </lineage>
</organism>
<dbReference type="GO" id="GO:0005576">
    <property type="term" value="C:extracellular region"/>
    <property type="evidence" value="ECO:0007669"/>
    <property type="project" value="UniProtKB-ARBA"/>
</dbReference>
<keyword evidence="5 10" id="KW-0732">Signal</keyword>
<name>A0A1V8TA37_9PEZI</name>
<dbReference type="SUPFAM" id="SSF51445">
    <property type="entry name" value="(Trans)glycosidases"/>
    <property type="match status" value="1"/>
</dbReference>
<evidence type="ECO:0000313" key="12">
    <source>
        <dbReference type="Proteomes" id="UP000192596"/>
    </source>
</evidence>
<protein>
    <recommendedName>
        <fullName evidence="13">Cell surface mannoprotein MP65</fullName>
    </recommendedName>
</protein>
<dbReference type="PANTHER" id="PTHR16631:SF14">
    <property type="entry name" value="FAMILY 17 GLUCOSIDASE SCW10-RELATED"/>
    <property type="match status" value="1"/>
</dbReference>
<dbReference type="OrthoDB" id="941679at2759"/>
<comment type="caution">
    <text evidence="11">The sequence shown here is derived from an EMBL/GenBank/DDBJ whole genome shotgun (WGS) entry which is preliminary data.</text>
</comment>
<dbReference type="FunCoup" id="A0A1V8TA37">
    <property type="interactions" value="176"/>
</dbReference>
<evidence type="ECO:0008006" key="13">
    <source>
        <dbReference type="Google" id="ProtNLM"/>
    </source>
</evidence>
<keyword evidence="9" id="KW-0961">Cell wall biogenesis/degradation</keyword>
<reference evidence="12" key="1">
    <citation type="submission" date="2017-03" db="EMBL/GenBank/DDBJ databases">
        <title>Genomes of endolithic fungi from Antarctica.</title>
        <authorList>
            <person name="Coleine C."/>
            <person name="Masonjones S."/>
            <person name="Stajich J.E."/>
        </authorList>
    </citation>
    <scope>NUCLEOTIDE SEQUENCE [LARGE SCALE GENOMIC DNA]</scope>
    <source>
        <strain evidence="12">CCFEE 5527</strain>
    </source>
</reference>
<dbReference type="EMBL" id="NAJO01000013">
    <property type="protein sequence ID" value="OQO08052.1"/>
    <property type="molecule type" value="Genomic_DNA"/>
</dbReference>
<gene>
    <name evidence="11" type="ORF">B0A48_06845</name>
</gene>
<evidence type="ECO:0000256" key="2">
    <source>
        <dbReference type="ARBA" id="ARBA00008773"/>
    </source>
</evidence>
<comment type="similarity">
    <text evidence="2">Belongs to the glycosyl hydrolase 17 family.</text>
</comment>
<dbReference type="STRING" id="1507870.A0A1V8TA37"/>
<keyword evidence="6" id="KW-0378">Hydrolase</keyword>
<evidence type="ECO:0000256" key="9">
    <source>
        <dbReference type="ARBA" id="ARBA00023316"/>
    </source>
</evidence>
<dbReference type="Gene3D" id="3.20.20.80">
    <property type="entry name" value="Glycosidases"/>
    <property type="match status" value="2"/>
</dbReference>
<dbReference type="GO" id="GO:0071555">
    <property type="term" value="P:cell wall organization"/>
    <property type="evidence" value="ECO:0007669"/>
    <property type="project" value="UniProtKB-KW"/>
</dbReference>
<evidence type="ECO:0000313" key="11">
    <source>
        <dbReference type="EMBL" id="OQO08052.1"/>
    </source>
</evidence>
<dbReference type="Proteomes" id="UP000192596">
    <property type="component" value="Unassembled WGS sequence"/>
</dbReference>
<dbReference type="GO" id="GO:0042973">
    <property type="term" value="F:glucan endo-1,3-beta-D-glucosidase activity"/>
    <property type="evidence" value="ECO:0007669"/>
    <property type="project" value="TreeGrafter"/>
</dbReference>
<dbReference type="FunFam" id="3.20.20.80:FF:000111">
    <property type="entry name" value="Soluble cell wall protein"/>
    <property type="match status" value="1"/>
</dbReference>
<evidence type="ECO:0000256" key="8">
    <source>
        <dbReference type="ARBA" id="ARBA00023295"/>
    </source>
</evidence>
<dbReference type="AlphaFoldDB" id="A0A1V8TA37"/>
<dbReference type="GO" id="GO:0009277">
    <property type="term" value="C:fungal-type cell wall"/>
    <property type="evidence" value="ECO:0007669"/>
    <property type="project" value="TreeGrafter"/>
</dbReference>
<evidence type="ECO:0000256" key="10">
    <source>
        <dbReference type="SAM" id="SignalP"/>
    </source>
</evidence>
<evidence type="ECO:0000256" key="1">
    <source>
        <dbReference type="ARBA" id="ARBA00004191"/>
    </source>
</evidence>
<dbReference type="GO" id="GO:0009986">
    <property type="term" value="C:cell surface"/>
    <property type="evidence" value="ECO:0007669"/>
    <property type="project" value="TreeGrafter"/>
</dbReference>
<dbReference type="InterPro" id="IPR017853">
    <property type="entry name" value="GH"/>
</dbReference>
<evidence type="ECO:0000256" key="4">
    <source>
        <dbReference type="ARBA" id="ARBA00022525"/>
    </source>
</evidence>
<evidence type="ECO:0000256" key="6">
    <source>
        <dbReference type="ARBA" id="ARBA00022801"/>
    </source>
</evidence>
<evidence type="ECO:0000256" key="3">
    <source>
        <dbReference type="ARBA" id="ARBA00022512"/>
    </source>
</evidence>
<feature type="chain" id="PRO_5013161802" description="Cell surface mannoprotein MP65" evidence="10">
    <location>
        <begin position="18"/>
        <end position="396"/>
    </location>
</feature>
<keyword evidence="3" id="KW-0134">Cell wall</keyword>
<keyword evidence="7" id="KW-0325">Glycoprotein</keyword>
<dbReference type="InParanoid" id="A0A1V8TA37"/>
<sequence>MKAGLFTLAALSAVAVAQPAHNHRHRHAKKDVAYVTDVEYVTATAQGPVVYVDANGNPISTSYPAEAAPTVAAAAYSAPAPVAPAPSPETSAYVAPSSAAAPPPPAYTAPAASSAPAYSAPASSSSAAAPATSSEASSTGHGITYSPYKGDGNCKSADEVTKDFGGINGYGIVRIYGTDCNQVPNVLSAATAKGMKVFAGIYNINNVAAEAQLIIDAAKSNWGAIDTVSVGNEGVNSGQYTVDQVAGAVSSAKSILSGAGYSGPVVTVDTFVAIIANPGLCNVGDYVAANCHAFFDSSKTADEAGAFVLSQVQRVSAACGGKKTVITESGWPSAGSANGAAIPSPSNQQAAVSSIKSAFSTNIFLFTAYNDYWKKDNAGTFGAEHHYGILGDCPSG</sequence>
<keyword evidence="12" id="KW-1185">Reference proteome</keyword>
<evidence type="ECO:0000256" key="7">
    <source>
        <dbReference type="ARBA" id="ARBA00023180"/>
    </source>
</evidence>
<feature type="signal peptide" evidence="10">
    <location>
        <begin position="1"/>
        <end position="17"/>
    </location>
</feature>